<protein>
    <submittedName>
        <fullName evidence="3">Tripartite tricarboxylate transporter substrate binding protein</fullName>
    </submittedName>
</protein>
<dbReference type="Gene3D" id="3.40.190.10">
    <property type="entry name" value="Periplasmic binding protein-like II"/>
    <property type="match status" value="1"/>
</dbReference>
<comment type="similarity">
    <text evidence="1">Belongs to the UPF0065 (bug) family.</text>
</comment>
<dbReference type="CDD" id="cd07012">
    <property type="entry name" value="PBP2_Bug_TTT"/>
    <property type="match status" value="1"/>
</dbReference>
<feature type="compositionally biased region" description="Low complexity" evidence="2">
    <location>
        <begin position="25"/>
        <end position="35"/>
    </location>
</feature>
<dbReference type="Proteomes" id="UP000460715">
    <property type="component" value="Unassembled WGS sequence"/>
</dbReference>
<dbReference type="PANTHER" id="PTHR42928">
    <property type="entry name" value="TRICARBOXYLATE-BINDING PROTEIN"/>
    <property type="match status" value="1"/>
</dbReference>
<dbReference type="InterPro" id="IPR042100">
    <property type="entry name" value="Bug_dom1"/>
</dbReference>
<feature type="region of interest" description="Disordered" evidence="2">
    <location>
        <begin position="1"/>
        <end position="65"/>
    </location>
</feature>
<dbReference type="Pfam" id="PF03401">
    <property type="entry name" value="TctC"/>
    <property type="match status" value="1"/>
</dbReference>
<organism evidence="3 4">
    <name type="scientific">Teichococcus coralli</name>
    <dbReference type="NCBI Taxonomy" id="2545983"/>
    <lineage>
        <taxon>Bacteria</taxon>
        <taxon>Pseudomonadati</taxon>
        <taxon>Pseudomonadota</taxon>
        <taxon>Alphaproteobacteria</taxon>
        <taxon>Acetobacterales</taxon>
        <taxon>Roseomonadaceae</taxon>
        <taxon>Roseomonas</taxon>
    </lineage>
</organism>
<dbReference type="Gene3D" id="3.40.190.150">
    <property type="entry name" value="Bordetella uptake gene, domain 1"/>
    <property type="match status" value="1"/>
</dbReference>
<evidence type="ECO:0000313" key="3">
    <source>
        <dbReference type="EMBL" id="MXP62650.1"/>
    </source>
</evidence>
<gene>
    <name evidence="3" type="ORF">E0493_04690</name>
</gene>
<comment type="caution">
    <text evidence="3">The sequence shown here is derived from an EMBL/GenBank/DDBJ whole genome shotgun (WGS) entry which is preliminary data.</text>
</comment>
<feature type="compositionally biased region" description="Polar residues" evidence="2">
    <location>
        <begin position="56"/>
        <end position="65"/>
    </location>
</feature>
<dbReference type="EMBL" id="SNVJ01000003">
    <property type="protein sequence ID" value="MXP62650.1"/>
    <property type="molecule type" value="Genomic_DNA"/>
</dbReference>
<dbReference type="SUPFAM" id="SSF53850">
    <property type="entry name" value="Periplasmic binding protein-like II"/>
    <property type="match status" value="1"/>
</dbReference>
<proteinExistence type="inferred from homology"/>
<accession>A0A845B8U1</accession>
<dbReference type="AlphaFoldDB" id="A0A845B8U1"/>
<dbReference type="PANTHER" id="PTHR42928:SF5">
    <property type="entry name" value="BLR1237 PROTEIN"/>
    <property type="match status" value="1"/>
</dbReference>
<keyword evidence="4" id="KW-1185">Reference proteome</keyword>
<reference evidence="3 4" key="1">
    <citation type="submission" date="2019-03" db="EMBL/GenBank/DDBJ databases">
        <title>Roseomonas sp. a novel Roseomonas species isolated from Sea whip Gorgonian.</title>
        <authorList>
            <person name="Li F."/>
            <person name="Pan X."/>
            <person name="Huang S."/>
            <person name="Li Z."/>
            <person name="Meng B."/>
        </authorList>
    </citation>
    <scope>NUCLEOTIDE SEQUENCE [LARGE SCALE GENOMIC DNA]</scope>
    <source>
        <strain evidence="3 4">M0104</strain>
    </source>
</reference>
<dbReference type="InterPro" id="IPR005064">
    <property type="entry name" value="BUG"/>
</dbReference>
<evidence type="ECO:0000256" key="2">
    <source>
        <dbReference type="SAM" id="MobiDB-lite"/>
    </source>
</evidence>
<name>A0A845B8U1_9PROT</name>
<evidence type="ECO:0000313" key="4">
    <source>
        <dbReference type="Proteomes" id="UP000460715"/>
    </source>
</evidence>
<sequence length="384" mass="40476">MPSTPPFWLPFAPAIRRPPARPARRISGAASGASPPAAPARIPPSRNRRRQEDTMTRNPPLSTTRRSLLGAGAASLGLLAAPGLLHAQEEKFPSKVIEVVTHAGVGGGTDITARMMMVQAPAALGTEFTVVNRTAGSGAAALQYAASRPRDGHTILLITQTHLLTMLRNKSLPQFDDLVGVARATEDPQVIMVKAGSPLADPRAFVEASKERGLKYGGTHVGSVDHVAIFSFARAGGFKAPTLVPFRGGGDIVINLVGGNIDVALLNPAEAEAQITAGEVKPVFVLSRQRLANMPEVPTAQELGIRATAATTRGFVVLKGTPEDRVAKLEAGLVKAMSGQVFQSYLKSSGQAADSVAGRQEWEAQLAEFNEQSREALTTLGLLR</sequence>
<evidence type="ECO:0000256" key="1">
    <source>
        <dbReference type="ARBA" id="ARBA00006987"/>
    </source>
</evidence>